<gene>
    <name evidence="2" type="ORF">DM02DRAFT_616736</name>
</gene>
<protein>
    <submittedName>
        <fullName evidence="2">Uncharacterized protein</fullName>
    </submittedName>
</protein>
<reference evidence="2 3" key="1">
    <citation type="journal article" date="2018" name="Sci. Rep.">
        <title>Comparative genomics provides insights into the lifestyle and reveals functional heterogeneity of dark septate endophytic fungi.</title>
        <authorList>
            <person name="Knapp D.G."/>
            <person name="Nemeth J.B."/>
            <person name="Barry K."/>
            <person name="Hainaut M."/>
            <person name="Henrissat B."/>
            <person name="Johnson J."/>
            <person name="Kuo A."/>
            <person name="Lim J.H.P."/>
            <person name="Lipzen A."/>
            <person name="Nolan M."/>
            <person name="Ohm R.A."/>
            <person name="Tamas L."/>
            <person name="Grigoriev I.V."/>
            <person name="Spatafora J.W."/>
            <person name="Nagy L.G."/>
            <person name="Kovacs G.M."/>
        </authorList>
    </citation>
    <scope>NUCLEOTIDE SEQUENCE [LARGE SCALE GENOMIC DNA]</scope>
    <source>
        <strain evidence="2 3">DSE2036</strain>
    </source>
</reference>
<feature type="compositionally biased region" description="Pro residues" evidence="1">
    <location>
        <begin position="32"/>
        <end position="41"/>
    </location>
</feature>
<feature type="compositionally biased region" description="Basic and acidic residues" evidence="1">
    <location>
        <begin position="57"/>
        <end position="67"/>
    </location>
</feature>
<feature type="region of interest" description="Disordered" evidence="1">
    <location>
        <begin position="23"/>
        <end position="67"/>
    </location>
</feature>
<dbReference type="Proteomes" id="UP000244855">
    <property type="component" value="Unassembled WGS sequence"/>
</dbReference>
<accession>A0A2V1DJ48</accession>
<dbReference type="AlphaFoldDB" id="A0A2V1DJ48"/>
<evidence type="ECO:0000256" key="1">
    <source>
        <dbReference type="SAM" id="MobiDB-lite"/>
    </source>
</evidence>
<evidence type="ECO:0000313" key="2">
    <source>
        <dbReference type="EMBL" id="PVH97134.1"/>
    </source>
</evidence>
<dbReference type="EMBL" id="KZ805445">
    <property type="protein sequence ID" value="PVH97134.1"/>
    <property type="molecule type" value="Genomic_DNA"/>
</dbReference>
<proteinExistence type="predicted"/>
<keyword evidence="3" id="KW-1185">Reference proteome</keyword>
<name>A0A2V1DJ48_9PLEO</name>
<organism evidence="2 3">
    <name type="scientific">Periconia macrospinosa</name>
    <dbReference type="NCBI Taxonomy" id="97972"/>
    <lineage>
        <taxon>Eukaryota</taxon>
        <taxon>Fungi</taxon>
        <taxon>Dikarya</taxon>
        <taxon>Ascomycota</taxon>
        <taxon>Pezizomycotina</taxon>
        <taxon>Dothideomycetes</taxon>
        <taxon>Pleosporomycetidae</taxon>
        <taxon>Pleosporales</taxon>
        <taxon>Massarineae</taxon>
        <taxon>Periconiaceae</taxon>
        <taxon>Periconia</taxon>
    </lineage>
</organism>
<evidence type="ECO:0000313" key="3">
    <source>
        <dbReference type="Proteomes" id="UP000244855"/>
    </source>
</evidence>
<sequence length="67" mass="7490">MRIWLPPLPPLVTSSVTHATTPRTYFRAGKLPPQPYPPLPSPNNSTRRPITPPYPSDRNENGDLVKS</sequence>